<keyword evidence="3 9" id="KW-0645">Protease</keyword>
<evidence type="ECO:0000256" key="4">
    <source>
        <dbReference type="ARBA" id="ARBA00022692"/>
    </source>
</evidence>
<comment type="similarity">
    <text evidence="1 9 10">Belongs to the peptidase A8 family.</text>
</comment>
<dbReference type="KEGG" id="mmed:Mame_03917"/>
<gene>
    <name evidence="11" type="primary">lspA_1</name>
    <name evidence="9" type="synonym">lspA</name>
    <name evidence="11" type="ORF">Mame_03917</name>
</gene>
<evidence type="ECO:0000313" key="11">
    <source>
        <dbReference type="EMBL" id="AQZ53218.1"/>
    </source>
</evidence>
<dbReference type="NCBIfam" id="TIGR00077">
    <property type="entry name" value="lspA"/>
    <property type="match status" value="1"/>
</dbReference>
<dbReference type="UniPathway" id="UPA00665"/>
<keyword evidence="5 9" id="KW-0064">Aspartyl protease</keyword>
<dbReference type="GO" id="GO:0005886">
    <property type="term" value="C:plasma membrane"/>
    <property type="evidence" value="ECO:0007669"/>
    <property type="project" value="UniProtKB-SubCell"/>
</dbReference>
<keyword evidence="8 9" id="KW-0472">Membrane</keyword>
<feature type="transmembrane region" description="Helical" evidence="9">
    <location>
        <begin position="66"/>
        <end position="84"/>
    </location>
</feature>
<feature type="transmembrane region" description="Helical" evidence="9">
    <location>
        <begin position="91"/>
        <end position="109"/>
    </location>
</feature>
<sequence length="162" mass="17833">MTSPLSRPGPAVLFIVIAVLIDAAIKFAVEVYLPLHRTYDVLPFLGLFKTYNPGIAFSLLSDTNGWALVAMRLAIVAVVIYLWRRTAPGQVFALIGFALVVSGALGNILDHFIYGHVVDYIRFHVGDWTFPIFNLADSYITIGAVMIFIQEFLLNGSGKDKA</sequence>
<organism evidence="11 12">
    <name type="scientific">Martelella mediterranea DSM 17316</name>
    <dbReference type="NCBI Taxonomy" id="1122214"/>
    <lineage>
        <taxon>Bacteria</taxon>
        <taxon>Pseudomonadati</taxon>
        <taxon>Pseudomonadota</taxon>
        <taxon>Alphaproteobacteria</taxon>
        <taxon>Hyphomicrobiales</taxon>
        <taxon>Aurantimonadaceae</taxon>
        <taxon>Martelella</taxon>
    </lineage>
</organism>
<comment type="catalytic activity">
    <reaction evidence="9">
        <text>Release of signal peptides from bacterial membrane prolipoproteins. Hydrolyzes -Xaa-Yaa-Zaa-|-(S,diacylglyceryl)Cys-, in which Xaa is hydrophobic (preferably Leu), and Yaa (Ala or Ser) and Zaa (Gly or Ala) have small, neutral side chains.</text>
        <dbReference type="EC" id="3.4.23.36"/>
    </reaction>
</comment>
<evidence type="ECO:0000256" key="1">
    <source>
        <dbReference type="ARBA" id="ARBA00006139"/>
    </source>
</evidence>
<comment type="function">
    <text evidence="9">This protein specifically catalyzes the removal of signal peptides from prolipoproteins.</text>
</comment>
<evidence type="ECO:0000256" key="9">
    <source>
        <dbReference type="HAMAP-Rule" id="MF_00161"/>
    </source>
</evidence>
<dbReference type="Proteomes" id="UP000191135">
    <property type="component" value="Chromosome"/>
</dbReference>
<evidence type="ECO:0000256" key="6">
    <source>
        <dbReference type="ARBA" id="ARBA00022801"/>
    </source>
</evidence>
<keyword evidence="6 9" id="KW-0378">Hydrolase</keyword>
<evidence type="ECO:0000256" key="5">
    <source>
        <dbReference type="ARBA" id="ARBA00022750"/>
    </source>
</evidence>
<evidence type="ECO:0000256" key="3">
    <source>
        <dbReference type="ARBA" id="ARBA00022670"/>
    </source>
</evidence>
<feature type="active site" evidence="9">
    <location>
        <position position="119"/>
    </location>
</feature>
<dbReference type="eggNOG" id="COG0597">
    <property type="taxonomic scope" value="Bacteria"/>
</dbReference>
<dbReference type="STRING" id="1122214.Mame_03917"/>
<evidence type="ECO:0000313" key="12">
    <source>
        <dbReference type="Proteomes" id="UP000191135"/>
    </source>
</evidence>
<comment type="pathway">
    <text evidence="9">Protein modification; lipoprotein biosynthesis (signal peptide cleavage).</text>
</comment>
<proteinExistence type="inferred from homology"/>
<dbReference type="HAMAP" id="MF_00161">
    <property type="entry name" value="LspA"/>
    <property type="match status" value="1"/>
</dbReference>
<dbReference type="PANTHER" id="PTHR33695">
    <property type="entry name" value="LIPOPROTEIN SIGNAL PEPTIDASE"/>
    <property type="match status" value="1"/>
</dbReference>
<keyword evidence="2 9" id="KW-1003">Cell membrane</keyword>
<dbReference type="InterPro" id="IPR001872">
    <property type="entry name" value="Peptidase_A8"/>
</dbReference>
<keyword evidence="4 9" id="KW-0812">Transmembrane</keyword>
<dbReference type="RefSeq" id="WP_018065549.1">
    <property type="nucleotide sequence ID" value="NZ_AQWH01000014.1"/>
</dbReference>
<accession>A0A1U9Z6B1</accession>
<dbReference type="GO" id="GO:0006508">
    <property type="term" value="P:proteolysis"/>
    <property type="evidence" value="ECO:0007669"/>
    <property type="project" value="UniProtKB-KW"/>
</dbReference>
<evidence type="ECO:0000256" key="2">
    <source>
        <dbReference type="ARBA" id="ARBA00022475"/>
    </source>
</evidence>
<dbReference type="EC" id="3.4.23.36" evidence="9"/>
<keyword evidence="11" id="KW-0449">Lipoprotein</keyword>
<name>A0A1U9Z6B1_9HYPH</name>
<feature type="transmembrane region" description="Helical" evidence="9">
    <location>
        <begin position="12"/>
        <end position="29"/>
    </location>
</feature>
<dbReference type="EMBL" id="CP020330">
    <property type="protein sequence ID" value="AQZ53218.1"/>
    <property type="molecule type" value="Genomic_DNA"/>
</dbReference>
<dbReference type="PRINTS" id="PR00781">
    <property type="entry name" value="LIPOSIGPTASE"/>
</dbReference>
<protein>
    <recommendedName>
        <fullName evidence="9">Lipoprotein signal peptidase</fullName>
        <ecNumber evidence="9">3.4.23.36</ecNumber>
    </recommendedName>
    <alternativeName>
        <fullName evidence="9">Prolipoprotein signal peptidase</fullName>
    </alternativeName>
    <alternativeName>
        <fullName evidence="9">Signal peptidase II</fullName>
        <shortName evidence="9">SPase II</shortName>
    </alternativeName>
</protein>
<evidence type="ECO:0000256" key="7">
    <source>
        <dbReference type="ARBA" id="ARBA00022989"/>
    </source>
</evidence>
<feature type="active site" evidence="9">
    <location>
        <position position="137"/>
    </location>
</feature>
<feature type="transmembrane region" description="Helical" evidence="9">
    <location>
        <begin position="129"/>
        <end position="149"/>
    </location>
</feature>
<evidence type="ECO:0000256" key="10">
    <source>
        <dbReference type="RuleBase" id="RU004181"/>
    </source>
</evidence>
<dbReference type="GO" id="GO:0004190">
    <property type="term" value="F:aspartic-type endopeptidase activity"/>
    <property type="evidence" value="ECO:0007669"/>
    <property type="project" value="UniProtKB-UniRule"/>
</dbReference>
<reference evidence="11 12" key="1">
    <citation type="submission" date="2017-03" db="EMBL/GenBank/DDBJ databases">
        <title>Foreign affairs: Plasmid Transfer between Roseobacters and Rhizobia.</title>
        <authorList>
            <person name="Bartling P."/>
            <person name="Bunk B."/>
            <person name="Overmann J."/>
            <person name="Brinkmann H."/>
            <person name="Petersen J."/>
        </authorList>
    </citation>
    <scope>NUCLEOTIDE SEQUENCE [LARGE SCALE GENOMIC DNA]</scope>
    <source>
        <strain evidence="11 12">MACL11</strain>
    </source>
</reference>
<dbReference type="PANTHER" id="PTHR33695:SF1">
    <property type="entry name" value="LIPOPROTEIN SIGNAL PEPTIDASE"/>
    <property type="match status" value="1"/>
</dbReference>
<evidence type="ECO:0000256" key="8">
    <source>
        <dbReference type="ARBA" id="ARBA00023136"/>
    </source>
</evidence>
<dbReference type="AlphaFoldDB" id="A0A1U9Z6B1"/>
<keyword evidence="7 9" id="KW-1133">Transmembrane helix</keyword>
<keyword evidence="12" id="KW-1185">Reference proteome</keyword>
<comment type="subcellular location">
    <subcellularLocation>
        <location evidence="9">Cell membrane</location>
        <topology evidence="9">Multi-pass membrane protein</topology>
    </subcellularLocation>
</comment>
<dbReference type="OrthoDB" id="9810259at2"/>
<dbReference type="Pfam" id="PF01252">
    <property type="entry name" value="Peptidase_A8"/>
    <property type="match status" value="1"/>
</dbReference>